<evidence type="ECO:0000313" key="2">
    <source>
        <dbReference type="Proteomes" id="UP001058974"/>
    </source>
</evidence>
<gene>
    <name evidence="1" type="ORF">KIW84_054274</name>
</gene>
<dbReference type="EMBL" id="JAMSHJ010000005">
    <property type="protein sequence ID" value="KAI5408381.1"/>
    <property type="molecule type" value="Genomic_DNA"/>
</dbReference>
<comment type="caution">
    <text evidence="1">The sequence shown here is derived from an EMBL/GenBank/DDBJ whole genome shotgun (WGS) entry which is preliminary data.</text>
</comment>
<keyword evidence="2" id="KW-1185">Reference proteome</keyword>
<dbReference type="AlphaFoldDB" id="A0A9D5AHZ0"/>
<evidence type="ECO:0008006" key="3">
    <source>
        <dbReference type="Google" id="ProtNLM"/>
    </source>
</evidence>
<reference evidence="1 2" key="1">
    <citation type="journal article" date="2022" name="Nat. Genet.">
        <title>Improved pea reference genome and pan-genome highlight genomic features and evolutionary characteristics.</title>
        <authorList>
            <person name="Yang T."/>
            <person name="Liu R."/>
            <person name="Luo Y."/>
            <person name="Hu S."/>
            <person name="Wang D."/>
            <person name="Wang C."/>
            <person name="Pandey M.K."/>
            <person name="Ge S."/>
            <person name="Xu Q."/>
            <person name="Li N."/>
            <person name="Li G."/>
            <person name="Huang Y."/>
            <person name="Saxena R.K."/>
            <person name="Ji Y."/>
            <person name="Li M."/>
            <person name="Yan X."/>
            <person name="He Y."/>
            <person name="Liu Y."/>
            <person name="Wang X."/>
            <person name="Xiang C."/>
            <person name="Varshney R.K."/>
            <person name="Ding H."/>
            <person name="Gao S."/>
            <person name="Zong X."/>
        </authorList>
    </citation>
    <scope>NUCLEOTIDE SEQUENCE [LARGE SCALE GENOMIC DNA]</scope>
    <source>
        <strain evidence="1 2">cv. Zhongwan 6</strain>
    </source>
</reference>
<organism evidence="1 2">
    <name type="scientific">Pisum sativum</name>
    <name type="common">Garden pea</name>
    <name type="synonym">Lathyrus oleraceus</name>
    <dbReference type="NCBI Taxonomy" id="3888"/>
    <lineage>
        <taxon>Eukaryota</taxon>
        <taxon>Viridiplantae</taxon>
        <taxon>Streptophyta</taxon>
        <taxon>Embryophyta</taxon>
        <taxon>Tracheophyta</taxon>
        <taxon>Spermatophyta</taxon>
        <taxon>Magnoliopsida</taxon>
        <taxon>eudicotyledons</taxon>
        <taxon>Gunneridae</taxon>
        <taxon>Pentapetalae</taxon>
        <taxon>rosids</taxon>
        <taxon>fabids</taxon>
        <taxon>Fabales</taxon>
        <taxon>Fabaceae</taxon>
        <taxon>Papilionoideae</taxon>
        <taxon>50 kb inversion clade</taxon>
        <taxon>NPAAA clade</taxon>
        <taxon>Hologalegina</taxon>
        <taxon>IRL clade</taxon>
        <taxon>Fabeae</taxon>
        <taxon>Lathyrus</taxon>
    </lineage>
</organism>
<proteinExistence type="predicted"/>
<name>A0A9D5AHZ0_PEA</name>
<dbReference type="Gramene" id="Psat05G0427400-T1">
    <property type="protein sequence ID" value="KAI5408381.1"/>
    <property type="gene ID" value="KIW84_054274"/>
</dbReference>
<dbReference type="Proteomes" id="UP001058974">
    <property type="component" value="Chromosome 5"/>
</dbReference>
<accession>A0A9D5AHZ0</accession>
<sequence>MHYLVSDAEDELNLVQAKIQFDGYSYNLSTMEKDCMNKLEEALQNEHLFWKEKAKVFFNLNKDGTPGLDGFCAFFFQHFWDIIHQDVIMDVKKIFISSWIMPNYDGNTLILLPKVPNVDYIELFRPIALANFKFKIISKVLKQFGFHDTFTKWIWNTLSSSKISIFFNGRVDIPLDSILDSKAWINPTSGDLTLKDAHNFKSDSSSYFS</sequence>
<protein>
    <recommendedName>
        <fullName evidence="3">Reverse transcriptase</fullName>
    </recommendedName>
</protein>
<evidence type="ECO:0000313" key="1">
    <source>
        <dbReference type="EMBL" id="KAI5408381.1"/>
    </source>
</evidence>